<accession>A0A378XD51</accession>
<dbReference type="OrthoDB" id="10009019at2"/>
<evidence type="ECO:0000313" key="1">
    <source>
        <dbReference type="EMBL" id="QPT40765.1"/>
    </source>
</evidence>
<name>A0A378XD51_9BURK</name>
<reference evidence="2 3" key="1">
    <citation type="submission" date="2018-06" db="EMBL/GenBank/DDBJ databases">
        <authorList>
            <consortium name="Pathogen Informatics"/>
            <person name="Doyle S."/>
        </authorList>
    </citation>
    <scope>NUCLEOTIDE SEQUENCE [LARGE SCALE GENOMIC DNA]</scope>
    <source>
        <strain evidence="2 3">NCTC11997</strain>
    </source>
</reference>
<dbReference type="EMBL" id="UGSB01000001">
    <property type="protein sequence ID" value="SUA52668.1"/>
    <property type="molecule type" value="Genomic_DNA"/>
</dbReference>
<sequence>MPISFSSLPSDLSSLSAEELRELLLQQQTLLAQTQAVVSHKEALLAETQAVISQKDVLLIQTQAVVSQKETQLLEAQAVVSQKEKSYELLSIAHEKVKMELAVLKRINFAKRSEQLPDLQAKLFEEYRATINLTGVTTIMLAG</sequence>
<evidence type="ECO:0000313" key="2">
    <source>
        <dbReference type="EMBL" id="SUA52668.1"/>
    </source>
</evidence>
<dbReference type="Proteomes" id="UP000254603">
    <property type="component" value="Unassembled WGS sequence"/>
</dbReference>
<dbReference type="Proteomes" id="UP000594903">
    <property type="component" value="Chromosome"/>
</dbReference>
<keyword evidence="4" id="KW-1185">Reference proteome</keyword>
<protein>
    <submittedName>
        <fullName evidence="2">Uncharacterized protein</fullName>
    </submittedName>
</protein>
<gene>
    <name evidence="1" type="ORF">I6G29_04095</name>
    <name evidence="2" type="ORF">NCTC11997_00869</name>
</gene>
<evidence type="ECO:0000313" key="3">
    <source>
        <dbReference type="Proteomes" id="UP000254603"/>
    </source>
</evidence>
<reference evidence="1 4" key="2">
    <citation type="submission" date="2020-12" db="EMBL/GenBank/DDBJ databases">
        <title>FDA dAtabase for Regulatory Grade micrObial Sequences (FDA-ARGOS): Supporting development and validation of Infectious Disease Dx tests.</title>
        <authorList>
            <person name="Sproer C."/>
            <person name="Gronow S."/>
            <person name="Severitt S."/>
            <person name="Schroder I."/>
            <person name="Tallon L."/>
            <person name="Sadzewicz L."/>
            <person name="Zhao X."/>
            <person name="Boylan J."/>
            <person name="Ott S."/>
            <person name="Bowen H."/>
            <person name="Vavikolanu K."/>
            <person name="Mehta A."/>
            <person name="Aluvathingal J."/>
            <person name="Nadendla S."/>
            <person name="Lowell S."/>
            <person name="Myers T."/>
            <person name="Yan Y."/>
            <person name="Sichtig H."/>
        </authorList>
    </citation>
    <scope>NUCLEOTIDE SEQUENCE [LARGE SCALE GENOMIC DNA]</scope>
    <source>
        <strain evidence="1 4">FDAARGOS_872</strain>
    </source>
</reference>
<proteinExistence type="predicted"/>
<dbReference type="AlphaFoldDB" id="A0A378XD51"/>
<organism evidence="2 3">
    <name type="scientific">Oligella ureolytica</name>
    <dbReference type="NCBI Taxonomy" id="90244"/>
    <lineage>
        <taxon>Bacteria</taxon>
        <taxon>Pseudomonadati</taxon>
        <taxon>Pseudomonadota</taxon>
        <taxon>Betaproteobacteria</taxon>
        <taxon>Burkholderiales</taxon>
        <taxon>Alcaligenaceae</taxon>
        <taxon>Oligella</taxon>
    </lineage>
</organism>
<dbReference type="RefSeq" id="WP_018575257.1">
    <property type="nucleotide sequence ID" value="NZ_CP065725.1"/>
</dbReference>
<dbReference type="EMBL" id="CP065725">
    <property type="protein sequence ID" value="QPT40765.1"/>
    <property type="molecule type" value="Genomic_DNA"/>
</dbReference>
<evidence type="ECO:0000313" key="4">
    <source>
        <dbReference type="Proteomes" id="UP000594903"/>
    </source>
</evidence>